<proteinExistence type="predicted"/>
<comment type="caution">
    <text evidence="1">The sequence shown here is derived from an EMBL/GenBank/DDBJ whole genome shotgun (WGS) entry which is preliminary data.</text>
</comment>
<protein>
    <submittedName>
        <fullName evidence="1">Uncharacterized protein</fullName>
    </submittedName>
</protein>
<reference evidence="1 2" key="1">
    <citation type="journal article" date="2012" name="Genome Biol.">
        <title>Genome and low-iron response of an oceanic diatom adapted to chronic iron limitation.</title>
        <authorList>
            <person name="Lommer M."/>
            <person name="Specht M."/>
            <person name="Roy A.S."/>
            <person name="Kraemer L."/>
            <person name="Andreson R."/>
            <person name="Gutowska M.A."/>
            <person name="Wolf J."/>
            <person name="Bergner S.V."/>
            <person name="Schilhabel M.B."/>
            <person name="Klostermeier U.C."/>
            <person name="Beiko R.G."/>
            <person name="Rosenstiel P."/>
            <person name="Hippler M."/>
            <person name="Laroche J."/>
        </authorList>
    </citation>
    <scope>NUCLEOTIDE SEQUENCE [LARGE SCALE GENOMIC DNA]</scope>
    <source>
        <strain evidence="1 2">CCMP1005</strain>
    </source>
</reference>
<evidence type="ECO:0000313" key="1">
    <source>
        <dbReference type="EMBL" id="EJK61771.1"/>
    </source>
</evidence>
<gene>
    <name evidence="1" type="ORF">THAOC_17681</name>
</gene>
<dbReference type="AlphaFoldDB" id="K0SLF9"/>
<sequence>KGNYKYCSDEGNQQAWFEALEKFDENDDGMLAFPEASRHARETRRLRERMLDTIDITDIFGANRCNDCITPLYCQNLAIATIDNHCRNEIKTVPLNDDPLLRLLATAMGDIYCYQDPVPESVEGCPYELRTGVQDWLKRGPVTLSKGMALNTALLCIASMMSTSGRHLYSSLFGGEEGVIDCSRLFDEEVSDGRDMLQYATYEIIQGPHQGKKILSL</sequence>
<dbReference type="Proteomes" id="UP000266841">
    <property type="component" value="Unassembled WGS sequence"/>
</dbReference>
<accession>K0SLF9</accession>
<evidence type="ECO:0000313" key="2">
    <source>
        <dbReference type="Proteomes" id="UP000266841"/>
    </source>
</evidence>
<feature type="non-terminal residue" evidence="1">
    <location>
        <position position="1"/>
    </location>
</feature>
<keyword evidence="2" id="KW-1185">Reference proteome</keyword>
<organism evidence="1 2">
    <name type="scientific">Thalassiosira oceanica</name>
    <name type="common">Marine diatom</name>
    <dbReference type="NCBI Taxonomy" id="159749"/>
    <lineage>
        <taxon>Eukaryota</taxon>
        <taxon>Sar</taxon>
        <taxon>Stramenopiles</taxon>
        <taxon>Ochrophyta</taxon>
        <taxon>Bacillariophyta</taxon>
        <taxon>Coscinodiscophyceae</taxon>
        <taxon>Thalassiosirophycidae</taxon>
        <taxon>Thalassiosirales</taxon>
        <taxon>Thalassiosiraceae</taxon>
        <taxon>Thalassiosira</taxon>
    </lineage>
</organism>
<dbReference type="EMBL" id="AGNL01019512">
    <property type="protein sequence ID" value="EJK61771.1"/>
    <property type="molecule type" value="Genomic_DNA"/>
</dbReference>
<name>K0SLF9_THAOC</name>